<organism evidence="6 7">
    <name type="scientific">Anaeramoeba flamelloides</name>
    <dbReference type="NCBI Taxonomy" id="1746091"/>
    <lineage>
        <taxon>Eukaryota</taxon>
        <taxon>Metamonada</taxon>
        <taxon>Anaeramoebidae</taxon>
        <taxon>Anaeramoeba</taxon>
    </lineage>
</organism>
<dbReference type="GO" id="GO:0005634">
    <property type="term" value="C:nucleus"/>
    <property type="evidence" value="ECO:0007669"/>
    <property type="project" value="TreeGrafter"/>
</dbReference>
<dbReference type="SUPFAM" id="SSF48371">
    <property type="entry name" value="ARM repeat"/>
    <property type="match status" value="2"/>
</dbReference>
<dbReference type="InterPro" id="IPR036770">
    <property type="entry name" value="Ankyrin_rpt-contain_sf"/>
</dbReference>
<dbReference type="SMART" id="SM00233">
    <property type="entry name" value="PH"/>
    <property type="match status" value="1"/>
</dbReference>
<evidence type="ECO:0000256" key="2">
    <source>
        <dbReference type="ARBA" id="ARBA00023043"/>
    </source>
</evidence>
<dbReference type="PROSITE" id="PS50297">
    <property type="entry name" value="ANK_REP_REGION"/>
    <property type="match status" value="1"/>
</dbReference>
<dbReference type="PROSITE" id="PS50003">
    <property type="entry name" value="PH_DOMAIN"/>
    <property type="match status" value="1"/>
</dbReference>
<protein>
    <submittedName>
        <fullName evidence="6">Ankyrin repeat-containing protein</fullName>
    </submittedName>
</protein>
<keyword evidence="1" id="KW-0677">Repeat</keyword>
<dbReference type="Gene3D" id="2.30.29.30">
    <property type="entry name" value="Pleckstrin-homology domain (PH domain)/Phosphotyrosine-binding domain (PTB)"/>
    <property type="match status" value="1"/>
</dbReference>
<name>A0AAV7ZUE3_9EUKA</name>
<dbReference type="InterPro" id="IPR011989">
    <property type="entry name" value="ARM-like"/>
</dbReference>
<feature type="repeat" description="ANK" evidence="3">
    <location>
        <begin position="1961"/>
        <end position="1995"/>
    </location>
</feature>
<dbReference type="SUPFAM" id="SSF50729">
    <property type="entry name" value="PH domain-like"/>
    <property type="match status" value="1"/>
</dbReference>
<feature type="compositionally biased region" description="Low complexity" evidence="4">
    <location>
        <begin position="579"/>
        <end position="591"/>
    </location>
</feature>
<dbReference type="Pfam" id="PF12796">
    <property type="entry name" value="Ank_2"/>
    <property type="match status" value="1"/>
</dbReference>
<dbReference type="PROSITE" id="PS50088">
    <property type="entry name" value="ANK_REPEAT"/>
    <property type="match status" value="1"/>
</dbReference>
<dbReference type="GO" id="GO:0045944">
    <property type="term" value="P:positive regulation of transcription by RNA polymerase II"/>
    <property type="evidence" value="ECO:0007669"/>
    <property type="project" value="TreeGrafter"/>
</dbReference>
<feature type="region of interest" description="Disordered" evidence="4">
    <location>
        <begin position="277"/>
        <end position="312"/>
    </location>
</feature>
<dbReference type="InterPro" id="IPR016024">
    <property type="entry name" value="ARM-type_fold"/>
</dbReference>
<keyword evidence="2 3" id="KW-0040">ANK repeat</keyword>
<dbReference type="SMART" id="SM00248">
    <property type="entry name" value="ANK"/>
    <property type="match status" value="7"/>
</dbReference>
<feature type="region of interest" description="Disordered" evidence="4">
    <location>
        <begin position="856"/>
        <end position="887"/>
    </location>
</feature>
<feature type="domain" description="PH" evidence="5">
    <location>
        <begin position="1124"/>
        <end position="1221"/>
    </location>
</feature>
<comment type="caution">
    <text evidence="6">The sequence shown here is derived from an EMBL/GenBank/DDBJ whole genome shotgun (WGS) entry which is preliminary data.</text>
</comment>
<evidence type="ECO:0000256" key="3">
    <source>
        <dbReference type="PROSITE-ProRule" id="PRU00023"/>
    </source>
</evidence>
<feature type="region of interest" description="Disordered" evidence="4">
    <location>
        <begin position="971"/>
        <end position="993"/>
    </location>
</feature>
<dbReference type="EMBL" id="JANTQA010000023">
    <property type="protein sequence ID" value="KAJ3444018.1"/>
    <property type="molecule type" value="Genomic_DNA"/>
</dbReference>
<feature type="compositionally biased region" description="Acidic residues" evidence="4">
    <location>
        <begin position="863"/>
        <end position="883"/>
    </location>
</feature>
<dbReference type="Gene3D" id="1.25.40.20">
    <property type="entry name" value="Ankyrin repeat-containing domain"/>
    <property type="match status" value="3"/>
</dbReference>
<dbReference type="PANTHER" id="PTHR24193:SF121">
    <property type="entry name" value="ADA2A-CONTAINING COMPLEX COMPONENT 3, ISOFORM D"/>
    <property type="match status" value="1"/>
</dbReference>
<evidence type="ECO:0000256" key="4">
    <source>
        <dbReference type="SAM" id="MobiDB-lite"/>
    </source>
</evidence>
<dbReference type="Gene3D" id="1.25.10.10">
    <property type="entry name" value="Leucine-rich Repeat Variant"/>
    <property type="match status" value="2"/>
</dbReference>
<sequence length="2023" mass="234956">MENPKELNLQQLLEILRSLTIYPTKTQILLKALSNFLKRNPPSNKNIVHSIIFYLTQLLVRNFHCHSQSIILLELTIIRKLLQKWPQVQNTFVQCQGISVLVQLICSDTVHNQTTSTKINTQTKINIQTKTKPKTKTKTKSKKQSERLKYLCVLLLRGLCTSSQNKNERQLKVTKKSKYLSKTFLKENRKHSAKEGAIRALMVYADPKQNKQRRPLKARIFQDIIHVIGLVSIGESKIDELLDATQFCFKILFASNSEINKKNRFGFQSNDFFKSHKKKTANQNSENQNTISKQSTKSQQNVNSQQNGIANSDSGNSLENYCQNADSFKLMFITLGSLSRIFRRLSELGAISTHETLISKLVKLTLKIMDQHNENCFIQRSCCGILHWCCHSKKIVETAVKNGGLERLFGNLSLFRDHERIIVASLTTLSTIFSNTRQLIYAKVTQIGGIDILKKTSERSKNELVPIQKALCGVFASLAINPLTGNPLQIQKLLSFGITTSIFAIKSFSQDLSLVASSVIALRNLSIINLDHLKRVYKDKAIPYICEILDDDSNSLIDNNFNFNKNNNNTQDSNKSKANTHNHININNNINGKKFVKKDKQENTKLSKLKKESSKEKNYDSNKIELLSKIITSISGIINDNYSYKITKKKNSNTNSSNNHEEIDKIQKKILEQINLNQMFNLFCKHYNRYQGNNKNLIIAWFKLLYSLFSNGTNTNALQSKKINLLEVIIIYLKRYETDLVVQKVGLKLLPLLPPRKLQINVYYIIKIIMNSMEIFPKNIIIQKNCCRILTLFTENHQIIKKYFNQFLVDLIISAIFHLQNDVQISIYVLKFVFNINQYFLNNSENKTQNRNDYYYHVHTNNDDDDDDDDDNGGGGDDNDDDKNENKEYNVETYNYNEGKNLKQQKSNHNEENEFNNIKINPIRCLGIDFLIKIFSKFSYNKEIKNLKKKYFKLEEFEIIKKNEKKIMLRESSNENQNNSNQNDLNNFQKNDKNDNSYNDILKELMENEDNISTKQKKKLFQKMQKSKKRQLEREKAKQILIKKQKKFNLINFKKITLIKKQKMYNVNRYVLTSSHGDFHGSGTTINTSTQTQNLEYWKNNWRVVNLRIGSPINSAPKINQRYLIRKSGYLNKQGEKVKNWKRRFFILQDKSISYFSKKQSLIGIKTIRIDSILSVYRIPTKKYNKSNLFSIETPNRIFILSAQSPNEVTEWISMIKYCLTLFSTVRNFTPILKSCLNGVFGSLISGQELNVFIDLNGNNLIHHFIINSENEYLSKIYPLIETGLSVNHRNNLGYTPLEIAILKIFQNNNNNNQFNVDTNNVNNCNNQVNVYNSFYGGIGGGDYDGSGGSNISNLKKKDSKTYELFLSIIAKKTIFDNLTIVSCLNLFWINFQELLESEIFVKSFDNSSIYNFTNKQNIQKICRKYDNNLFYYINQLIPKNFSKSPSDLLAFFFEIKCSDYILLLLSGQIYDIKDLCFENITKSWILLGLFDQIFNELLSNNYWKMRNLFFKILKNLTLLNFDFKILNNTIIENLLTRCFEKKKFNLILNFHLNLINIYFGKLHLNIYQYLILNNDLKFLKILFNYHDDDDDQNINKKKIVENDGKLLIEKKEGKGNKEEKVNGNDFFIDNEEENEIYFKETVSVPLLSIAAENNSLEIIKFLIKIGKDPNQVNEEGKTALHSLISGKYGDIPFNNDNEKQINHHRIYLNHNNIENMNNNNSSGGSMGSLDDLKNNYLMKPSNQFSFCSMNTTNSLLSYNITEEPIVNCFEIPEDRHKEPSELLNAFEILYPLTDYNITDKYGRSLLSSACQHGEIKIVEKLLQNKKIKIFEYDAFNCSPLFYSICFGKIEIVKLLLNEIIKRELINKKQVDNEIWFTLSKNYLNLFQACLLYHNLEINNIIFFLLIDFLKNRIDLTRLFEQSNHNSFSVIHIASIQKNYNVLSHLLSNYPDQLNWDAKVNGKTPLMILCSFNEINEKIIKQLIDIGADLSINSLEGTAYKILKQNYNGDLLQIINPKKYFEN</sequence>
<evidence type="ECO:0000313" key="6">
    <source>
        <dbReference type="EMBL" id="KAJ3444018.1"/>
    </source>
</evidence>
<dbReference type="FunFam" id="2.30.29.30:FF:000286">
    <property type="entry name" value="PH-protein kinase domain containing protein"/>
    <property type="match status" value="1"/>
</dbReference>
<evidence type="ECO:0000256" key="1">
    <source>
        <dbReference type="ARBA" id="ARBA00022737"/>
    </source>
</evidence>
<dbReference type="InterPro" id="IPR011993">
    <property type="entry name" value="PH-like_dom_sf"/>
</dbReference>
<evidence type="ECO:0000259" key="5">
    <source>
        <dbReference type="PROSITE" id="PS50003"/>
    </source>
</evidence>
<feature type="compositionally biased region" description="Polar residues" evidence="4">
    <location>
        <begin position="281"/>
        <end position="312"/>
    </location>
</feature>
<dbReference type="InterPro" id="IPR001849">
    <property type="entry name" value="PH_domain"/>
</dbReference>
<evidence type="ECO:0000313" key="7">
    <source>
        <dbReference type="Proteomes" id="UP001146793"/>
    </source>
</evidence>
<dbReference type="GO" id="GO:0000976">
    <property type="term" value="F:transcription cis-regulatory region binding"/>
    <property type="evidence" value="ECO:0007669"/>
    <property type="project" value="TreeGrafter"/>
</dbReference>
<dbReference type="PANTHER" id="PTHR24193">
    <property type="entry name" value="ANKYRIN REPEAT PROTEIN"/>
    <property type="match status" value="1"/>
</dbReference>
<proteinExistence type="predicted"/>
<feature type="compositionally biased region" description="Low complexity" evidence="4">
    <location>
        <begin position="974"/>
        <end position="989"/>
    </location>
</feature>
<reference evidence="6" key="1">
    <citation type="submission" date="2022-08" db="EMBL/GenBank/DDBJ databases">
        <title>Novel sulphate-reducing endosymbionts in the free-living metamonad Anaeramoeba.</title>
        <authorList>
            <person name="Jerlstrom-Hultqvist J."/>
            <person name="Cepicka I."/>
            <person name="Gallot-Lavallee L."/>
            <person name="Salas-Leiva D."/>
            <person name="Curtis B.A."/>
            <person name="Zahonova K."/>
            <person name="Pipaliya S."/>
            <person name="Dacks J."/>
            <person name="Roger A.J."/>
        </authorList>
    </citation>
    <scope>NUCLEOTIDE SEQUENCE</scope>
    <source>
        <strain evidence="6">Busselton2</strain>
    </source>
</reference>
<dbReference type="SUPFAM" id="SSF48403">
    <property type="entry name" value="Ankyrin repeat"/>
    <property type="match status" value="1"/>
</dbReference>
<feature type="region of interest" description="Disordered" evidence="4">
    <location>
        <begin position="567"/>
        <end position="593"/>
    </location>
</feature>
<dbReference type="InterPro" id="IPR002110">
    <property type="entry name" value="Ankyrin_rpt"/>
</dbReference>
<dbReference type="Pfam" id="PF00169">
    <property type="entry name" value="PH"/>
    <property type="match status" value="1"/>
</dbReference>
<gene>
    <name evidence="6" type="ORF">M0812_09867</name>
</gene>
<dbReference type="InterPro" id="IPR050663">
    <property type="entry name" value="Ankyrin-SOCS_Box"/>
</dbReference>
<accession>A0AAV7ZUE3</accession>
<dbReference type="Proteomes" id="UP001146793">
    <property type="component" value="Unassembled WGS sequence"/>
</dbReference>